<proteinExistence type="predicted"/>
<accession>A0A061BCV4</accession>
<evidence type="ECO:0000313" key="2">
    <source>
        <dbReference type="EMBL" id="CDR45700.1"/>
    </source>
</evidence>
<reference evidence="2" key="1">
    <citation type="journal article" date="2014" name="Genome Announc.">
        <title>Draft genome sequence of Rhodosporidium toruloides CECT1137, an oleaginous yeast of biotechnological interest.</title>
        <authorList>
            <person name="Morin N."/>
            <person name="Calcas X."/>
            <person name="Devillers H."/>
            <person name="Durrens P."/>
            <person name="Sherman D.J."/>
            <person name="Nicaud J.-M."/>
            <person name="Neuveglise C."/>
        </authorList>
    </citation>
    <scope>NUCLEOTIDE SEQUENCE</scope>
    <source>
        <strain evidence="2">CECT1137</strain>
    </source>
</reference>
<gene>
    <name evidence="2" type="ORF">RHTO0S_11e03466g</name>
</gene>
<dbReference type="EMBL" id="LK052946">
    <property type="protein sequence ID" value="CDR45700.1"/>
    <property type="molecule type" value="Genomic_DNA"/>
</dbReference>
<organism evidence="2">
    <name type="scientific">Rhodotorula toruloides</name>
    <name type="common">Yeast</name>
    <name type="synonym">Rhodosporidium toruloides</name>
    <dbReference type="NCBI Taxonomy" id="5286"/>
    <lineage>
        <taxon>Eukaryota</taxon>
        <taxon>Fungi</taxon>
        <taxon>Dikarya</taxon>
        <taxon>Basidiomycota</taxon>
        <taxon>Pucciniomycotina</taxon>
        <taxon>Microbotryomycetes</taxon>
        <taxon>Sporidiobolales</taxon>
        <taxon>Sporidiobolaceae</taxon>
        <taxon>Rhodotorula</taxon>
    </lineage>
</organism>
<protein>
    <submittedName>
        <fullName evidence="2">RHTO0S11e03466g1_1</fullName>
    </submittedName>
</protein>
<keyword evidence="1" id="KW-0732">Signal</keyword>
<dbReference type="AlphaFoldDB" id="A0A061BCV4"/>
<feature type="signal peptide" evidence="1">
    <location>
        <begin position="1"/>
        <end position="16"/>
    </location>
</feature>
<dbReference type="OrthoDB" id="2528819at2759"/>
<evidence type="ECO:0000256" key="1">
    <source>
        <dbReference type="SAM" id="SignalP"/>
    </source>
</evidence>
<sequence>MASQVALLALVGLAQAAPLLCYRQAQGDCGGGGGGGGGGVVVTVPSTTRIVTETVEVDIDLGPDYFTQYFEVDGGTTTPVAVTVPPMSTVYRTPATSTIHVQATQTITPDTSTLYTPEDVTTTPPTQTATITQTPDLSTVFETSVVNDEPPTSTLTAVQTVSTGYAACTTFRLVFPASCCPNTYTSMTRLTPGRHRMKRDYTLFYGEATSTVTQFETVTLAQPEVEVDVTDTYYDEAPTPTVTAGDTVTVTNDAPTPLATVTDTQTEYAPTPLVTLASTVYHAAAAPLATVYENAPTPLTTSTVLSTNTLATPTTTITSTAFAQSTACAQKTVYTQAQCPANPAVRAVVQNAQVAALNLYKRMGGKSILVDCGDAGTFAY</sequence>
<name>A0A061BCV4_RHOTO</name>
<feature type="chain" id="PRO_5030001783" evidence="1">
    <location>
        <begin position="17"/>
        <end position="380"/>
    </location>
</feature>